<evidence type="ECO:0000256" key="1">
    <source>
        <dbReference type="SAM" id="MobiDB-lite"/>
    </source>
</evidence>
<dbReference type="EMBL" id="KV425582">
    <property type="protein sequence ID" value="KZT23851.1"/>
    <property type="molecule type" value="Genomic_DNA"/>
</dbReference>
<dbReference type="SUPFAM" id="SSF56672">
    <property type="entry name" value="DNA/RNA polymerases"/>
    <property type="match status" value="1"/>
</dbReference>
<reference evidence="2 3" key="1">
    <citation type="journal article" date="2016" name="Mol. Biol. Evol.">
        <title>Comparative Genomics of Early-Diverging Mushroom-Forming Fungi Provides Insights into the Origins of Lignocellulose Decay Capabilities.</title>
        <authorList>
            <person name="Nagy L.G."/>
            <person name="Riley R."/>
            <person name="Tritt A."/>
            <person name="Adam C."/>
            <person name="Daum C."/>
            <person name="Floudas D."/>
            <person name="Sun H."/>
            <person name="Yadav J.S."/>
            <person name="Pangilinan J."/>
            <person name="Larsson K.H."/>
            <person name="Matsuura K."/>
            <person name="Barry K."/>
            <person name="Labutti K."/>
            <person name="Kuo R."/>
            <person name="Ohm R.A."/>
            <person name="Bhattacharya S.S."/>
            <person name="Shirouzu T."/>
            <person name="Yoshinaga Y."/>
            <person name="Martin F.M."/>
            <person name="Grigoriev I.V."/>
            <person name="Hibbett D.S."/>
        </authorList>
    </citation>
    <scope>NUCLEOTIDE SEQUENCE [LARGE SCALE GENOMIC DNA]</scope>
    <source>
        <strain evidence="2 3">HHB14362 ss-1</strain>
    </source>
</reference>
<sequence length="640" mass="71866">MPARTADRVSTPPISARQAGPETIDFTTFTASLPPPKKPRYTRDFLWEEHEVSHTPSATASETAPPVPDVPEHERYNKSALRTIAKYPHLFKVITPININRFEQLLRAHPNQPLVASVCKGLREGFWPCADTSSETRPDTWDGAAGRQLKDPVHLEFVRKQRDEEVRLGRFSEAFGPDLLPGMSSTPIWVVPKPRSDKLRLVVDHSAGEHALNSMISKADAHIRLDNIHDLGKSLRQARQEHGNVPLVMFKSDVSQAYRRLPMHPLWQIRQVVTIDADRHVDRCNNFGSRAGGKLWCTFMSLVLWIAINVKGLLDLLAYVDDSFGWEFLGRVLFYGPYNQYYPEKQAKLLMLWDEIGLPHEKAKQEYAPNLTIIGFDVDPALMRVTMPTESKNLLVLAIRDFCAAHGRRRPLREWQRLAGWINWSLNVFPLLRPGLASVYMKMAGKSHPNAAIHLNKAVVDDLQWIATRLENGDGIYMMTALAWTREEADLHLFADAATSAGLAFWSPARAEGFQAHRPSDAPVEGIFYFEALAVLAALEYAASVTPRPQRLVIFSDSSNTVDMFNSLHASAPYNNILRAAVDILLDSGINLRVHHIPGEENVIADALSRFQNHAATAVLPSLKVSVFQPPRWPLGATKK</sequence>
<gene>
    <name evidence="2" type="ORF">NEOLEDRAFT_1068798</name>
</gene>
<dbReference type="Gene3D" id="3.30.420.10">
    <property type="entry name" value="Ribonuclease H-like superfamily/Ribonuclease H"/>
    <property type="match status" value="1"/>
</dbReference>
<dbReference type="STRING" id="1314782.A0A165RIA8"/>
<dbReference type="PANTHER" id="PTHR33050:SF7">
    <property type="entry name" value="RIBONUCLEASE H"/>
    <property type="match status" value="1"/>
</dbReference>
<feature type="region of interest" description="Disordered" evidence="1">
    <location>
        <begin position="51"/>
        <end position="72"/>
    </location>
</feature>
<dbReference type="InParanoid" id="A0A165RIA8"/>
<dbReference type="Proteomes" id="UP000076761">
    <property type="component" value="Unassembled WGS sequence"/>
</dbReference>
<dbReference type="PANTHER" id="PTHR33050">
    <property type="entry name" value="REVERSE TRANSCRIPTASE DOMAIN-CONTAINING PROTEIN"/>
    <property type="match status" value="1"/>
</dbReference>
<evidence type="ECO:0000313" key="3">
    <source>
        <dbReference type="Proteomes" id="UP000076761"/>
    </source>
</evidence>
<proteinExistence type="predicted"/>
<dbReference type="InterPro" id="IPR043502">
    <property type="entry name" value="DNA/RNA_pol_sf"/>
</dbReference>
<organism evidence="2 3">
    <name type="scientific">Neolentinus lepideus HHB14362 ss-1</name>
    <dbReference type="NCBI Taxonomy" id="1314782"/>
    <lineage>
        <taxon>Eukaryota</taxon>
        <taxon>Fungi</taxon>
        <taxon>Dikarya</taxon>
        <taxon>Basidiomycota</taxon>
        <taxon>Agaricomycotina</taxon>
        <taxon>Agaricomycetes</taxon>
        <taxon>Gloeophyllales</taxon>
        <taxon>Gloeophyllaceae</taxon>
        <taxon>Neolentinus</taxon>
    </lineage>
</organism>
<keyword evidence="3" id="KW-1185">Reference proteome</keyword>
<dbReference type="InterPro" id="IPR036397">
    <property type="entry name" value="RNaseH_sf"/>
</dbReference>
<dbReference type="OrthoDB" id="3254233at2759"/>
<protein>
    <submittedName>
        <fullName evidence="2">DNA/RNA polymerase</fullName>
    </submittedName>
</protein>
<dbReference type="CDD" id="cd09275">
    <property type="entry name" value="RNase_HI_RT_DIRS1"/>
    <property type="match status" value="1"/>
</dbReference>
<dbReference type="GO" id="GO:0003676">
    <property type="term" value="F:nucleic acid binding"/>
    <property type="evidence" value="ECO:0007669"/>
    <property type="project" value="InterPro"/>
</dbReference>
<dbReference type="AlphaFoldDB" id="A0A165RIA8"/>
<feature type="region of interest" description="Disordered" evidence="1">
    <location>
        <begin position="1"/>
        <end position="22"/>
    </location>
</feature>
<accession>A0A165RIA8</accession>
<dbReference type="InterPro" id="IPR052055">
    <property type="entry name" value="Hepadnavirus_pol/RT"/>
</dbReference>
<name>A0A165RIA8_9AGAM</name>
<evidence type="ECO:0000313" key="2">
    <source>
        <dbReference type="EMBL" id="KZT23851.1"/>
    </source>
</evidence>